<organism evidence="1 2">
    <name type="scientific">Uruburuella testudinis</name>
    <dbReference type="NCBI Taxonomy" id="1282863"/>
    <lineage>
        <taxon>Bacteria</taxon>
        <taxon>Pseudomonadati</taxon>
        <taxon>Pseudomonadota</taxon>
        <taxon>Betaproteobacteria</taxon>
        <taxon>Neisseriales</taxon>
        <taxon>Neisseriaceae</taxon>
        <taxon>Uruburuella</taxon>
    </lineage>
</organism>
<reference evidence="1 2" key="1">
    <citation type="journal article" date="2022" name="Res Sq">
        <title>Evolution of multicellular longitudinally dividing oral cavity symbionts (Neisseriaceae).</title>
        <authorList>
            <person name="Nyongesa S."/>
            <person name="Weber P."/>
            <person name="Bernet E."/>
            <person name="Pullido F."/>
            <person name="Nieckarz M."/>
            <person name="Delaby M."/>
            <person name="Nieves C."/>
            <person name="Viehboeck T."/>
            <person name="Krause N."/>
            <person name="Rivera-Millot A."/>
            <person name="Nakamura A."/>
            <person name="Vischer N."/>
            <person name="VanNieuwenhze M."/>
            <person name="Brun Y."/>
            <person name="Cava F."/>
            <person name="Bulgheresi S."/>
            <person name="Veyrier F."/>
        </authorList>
    </citation>
    <scope>NUCLEOTIDE SEQUENCE [LARGE SCALE GENOMIC DNA]</scope>
    <source>
        <strain evidence="1 2">CCUG 63373m</strain>
    </source>
</reference>
<dbReference type="RefSeq" id="WP_244785613.1">
    <property type="nucleotide sequence ID" value="NZ_CP091508.1"/>
</dbReference>
<evidence type="ECO:0000313" key="1">
    <source>
        <dbReference type="EMBL" id="UOO82172.1"/>
    </source>
</evidence>
<evidence type="ECO:0008006" key="3">
    <source>
        <dbReference type="Google" id="ProtNLM"/>
    </source>
</evidence>
<accession>A0ABY4DT04</accession>
<dbReference type="PROSITE" id="PS51257">
    <property type="entry name" value="PROKAR_LIPOPROTEIN"/>
    <property type="match status" value="1"/>
</dbReference>
<dbReference type="Proteomes" id="UP000829817">
    <property type="component" value="Chromosome"/>
</dbReference>
<name>A0ABY4DT04_9NEIS</name>
<gene>
    <name evidence="1" type="ORF">LVJ83_01465</name>
</gene>
<dbReference type="EMBL" id="CP091508">
    <property type="protein sequence ID" value="UOO82172.1"/>
    <property type="molecule type" value="Genomic_DNA"/>
</dbReference>
<keyword evidence="2" id="KW-1185">Reference proteome</keyword>
<protein>
    <recommendedName>
        <fullName evidence="3">Lipoprotein</fullName>
    </recommendedName>
</protein>
<evidence type="ECO:0000313" key="2">
    <source>
        <dbReference type="Proteomes" id="UP000829817"/>
    </source>
</evidence>
<sequence length="95" mass="10352">MFIHPKTFAVLLLPVLVSGCLTLSGHYELKAFDHNGKPALGNIRSVAQGSGIYSARNAMCSALETGATIRIYHLETGKELASESPYHCRRHKKAV</sequence>
<proteinExistence type="predicted"/>